<evidence type="ECO:0000313" key="3">
    <source>
        <dbReference type="Proteomes" id="UP000724672"/>
    </source>
</evidence>
<keyword evidence="1" id="KW-0812">Transmembrane</keyword>
<sequence length="572" mass="61968">MELFRLYGSVLVDNKDSIKKLKESDKQAREVNKTFKNMGKAIKTMGKVAIMGGAAAGGALLGMATKASKTADAIHKGSQRMGISMKAYQELEYWASQNGLAQEQLEKGVGRLNQRMGAAADGNKKYSEALERLGINMDDVKNGTISTEDAFATAVQTLSGMKNEQEKAALATEMFGTKLARDMLPALNDGALSLEDAKKKAAELGIVIGDKAINDGVKFTDTMDSMKRSLGGIVSKIGLAVLPKLQEFLDWMVVNGPEIKAKIKDAMEKAREVTDKFKNALGFLKNNANILIPILSGLLGALIAFKVITTINAAIGKMKILMAAWKASTFAQTLAQHGLNAALLANPIGIVITIIGALIAIGVALYMNWDKVKYYAGLLWDKMKAVGRGIKNVFIDMKNGIVSGVSSAVGYIRDKFNQAKDFIMSPIRTAVNFIRGQIAKIRGFFSGLKISLPKIKLPHFSLKGKLDLIPPGLSVPKLDVKWYAKGGYMNEPTPFGIDGNSILGGGEAGGEGIVPLEGKHMFPLAEAIAKRLNNKANEVINKIILNFYPQNMNDEELERAFNYVNKRFGLEL</sequence>
<dbReference type="Proteomes" id="UP000724672">
    <property type="component" value="Unassembled WGS sequence"/>
</dbReference>
<evidence type="ECO:0008006" key="4">
    <source>
        <dbReference type="Google" id="ProtNLM"/>
    </source>
</evidence>
<reference evidence="2" key="1">
    <citation type="submission" date="2019-12" db="EMBL/GenBank/DDBJ databases">
        <title>Clostridiaceae gen. nov. sp. nov., isolated from sediment in Xinjiang, China.</title>
        <authorList>
            <person name="Zhang R."/>
        </authorList>
    </citation>
    <scope>NUCLEOTIDE SEQUENCE</scope>
    <source>
        <strain evidence="2">D2Q-11</strain>
    </source>
</reference>
<name>A0A942UWQ4_9FIRM</name>
<dbReference type="AlphaFoldDB" id="A0A942UWQ4"/>
<feature type="transmembrane region" description="Helical" evidence="1">
    <location>
        <begin position="345"/>
        <end position="366"/>
    </location>
</feature>
<keyword evidence="1" id="KW-1133">Transmembrane helix</keyword>
<evidence type="ECO:0000256" key="1">
    <source>
        <dbReference type="SAM" id="Phobius"/>
    </source>
</evidence>
<accession>A0A942UWQ4</accession>
<gene>
    <name evidence="2" type="ORF">GOQ27_07075</name>
</gene>
<organism evidence="2 3">
    <name type="scientific">Anaeromonas frigoriresistens</name>
    <dbReference type="NCBI Taxonomy" id="2683708"/>
    <lineage>
        <taxon>Bacteria</taxon>
        <taxon>Bacillati</taxon>
        <taxon>Bacillota</taxon>
        <taxon>Tissierellia</taxon>
        <taxon>Tissierellales</taxon>
        <taxon>Thermohalobacteraceae</taxon>
        <taxon>Anaeromonas</taxon>
    </lineage>
</organism>
<dbReference type="EMBL" id="WSFT01000029">
    <property type="protein sequence ID" value="MBS4538219.1"/>
    <property type="molecule type" value="Genomic_DNA"/>
</dbReference>
<keyword evidence="3" id="KW-1185">Reference proteome</keyword>
<keyword evidence="1" id="KW-0472">Membrane</keyword>
<evidence type="ECO:0000313" key="2">
    <source>
        <dbReference type="EMBL" id="MBS4538219.1"/>
    </source>
</evidence>
<feature type="transmembrane region" description="Helical" evidence="1">
    <location>
        <begin position="290"/>
        <end position="308"/>
    </location>
</feature>
<comment type="caution">
    <text evidence="2">The sequence shown here is derived from an EMBL/GenBank/DDBJ whole genome shotgun (WGS) entry which is preliminary data.</text>
</comment>
<protein>
    <recommendedName>
        <fullName evidence="4">Phage tail tape measure protein</fullName>
    </recommendedName>
</protein>
<proteinExistence type="predicted"/>
<dbReference type="RefSeq" id="WP_203366146.1">
    <property type="nucleotide sequence ID" value="NZ_WSFT01000029.1"/>
</dbReference>